<dbReference type="WBParaSite" id="TMUE_2000010388.1">
    <property type="protein sequence ID" value="TMUE_2000010388.1"/>
    <property type="gene ID" value="WBGene00300976"/>
</dbReference>
<proteinExistence type="predicted"/>
<name>A0A5S6QTD6_TRIMR</name>
<sequence>MCTKSNKVPERSCDPRIIPGLLWLLRAIHAESVGKRGLQGTLVHVSLADEGRKKLQKRKLRTIDPVDIFLVEHLRLASLFSSLSEEAMTAVTHLEGHSVSEVLACPRALSNR</sequence>
<dbReference type="AlphaFoldDB" id="A0A5S6QTD6"/>
<organism evidence="1 2">
    <name type="scientific">Trichuris muris</name>
    <name type="common">Mouse whipworm</name>
    <dbReference type="NCBI Taxonomy" id="70415"/>
    <lineage>
        <taxon>Eukaryota</taxon>
        <taxon>Metazoa</taxon>
        <taxon>Ecdysozoa</taxon>
        <taxon>Nematoda</taxon>
        <taxon>Enoplea</taxon>
        <taxon>Dorylaimia</taxon>
        <taxon>Trichinellida</taxon>
        <taxon>Trichuridae</taxon>
        <taxon>Trichuris</taxon>
    </lineage>
</organism>
<protein>
    <submittedName>
        <fullName evidence="2">Uncharacterized protein</fullName>
    </submittedName>
</protein>
<keyword evidence="1" id="KW-1185">Reference proteome</keyword>
<accession>A0A5S6QTD6</accession>
<reference evidence="2" key="1">
    <citation type="submission" date="2019-12" db="UniProtKB">
        <authorList>
            <consortium name="WormBaseParasite"/>
        </authorList>
    </citation>
    <scope>IDENTIFICATION</scope>
</reference>
<dbReference type="Proteomes" id="UP000046395">
    <property type="component" value="Unassembled WGS sequence"/>
</dbReference>
<evidence type="ECO:0000313" key="1">
    <source>
        <dbReference type="Proteomes" id="UP000046395"/>
    </source>
</evidence>
<evidence type="ECO:0000313" key="2">
    <source>
        <dbReference type="WBParaSite" id="TMUE_2000010388.1"/>
    </source>
</evidence>